<gene>
    <name evidence="2" type="ORF">GCM10011409_37270</name>
</gene>
<reference evidence="2" key="1">
    <citation type="journal article" date="2014" name="Int. J. Syst. Evol. Microbiol.">
        <title>Complete genome sequence of Corynebacterium casei LMG S-19264T (=DSM 44701T), isolated from a smear-ripened cheese.</title>
        <authorList>
            <consortium name="US DOE Joint Genome Institute (JGI-PGF)"/>
            <person name="Walter F."/>
            <person name="Albersmeier A."/>
            <person name="Kalinowski J."/>
            <person name="Ruckert C."/>
        </authorList>
    </citation>
    <scope>NUCLEOTIDE SEQUENCE</scope>
    <source>
        <strain evidence="2">CGMCC 1.15454</strain>
    </source>
</reference>
<evidence type="ECO:0000313" key="3">
    <source>
        <dbReference type="Proteomes" id="UP000621492"/>
    </source>
</evidence>
<dbReference type="InterPro" id="IPR036527">
    <property type="entry name" value="SCP2_sterol-bd_dom_sf"/>
</dbReference>
<dbReference type="CDD" id="cd04301">
    <property type="entry name" value="NAT_SF"/>
    <property type="match status" value="1"/>
</dbReference>
<dbReference type="Gene3D" id="3.30.1050.10">
    <property type="entry name" value="SCP2 sterol-binding domain"/>
    <property type="match status" value="1"/>
</dbReference>
<dbReference type="Pfam" id="PF13527">
    <property type="entry name" value="Acetyltransf_9"/>
    <property type="match status" value="1"/>
</dbReference>
<dbReference type="Pfam" id="PF17668">
    <property type="entry name" value="Acetyltransf_17"/>
    <property type="match status" value="1"/>
</dbReference>
<dbReference type="AlphaFoldDB" id="A0A9W5U108"/>
<evidence type="ECO:0000313" key="2">
    <source>
        <dbReference type="EMBL" id="GGB56231.1"/>
    </source>
</evidence>
<reference evidence="2" key="2">
    <citation type="submission" date="2020-09" db="EMBL/GenBank/DDBJ databases">
        <authorList>
            <person name="Sun Q."/>
            <person name="Zhou Y."/>
        </authorList>
    </citation>
    <scope>NUCLEOTIDE SEQUENCE</scope>
    <source>
        <strain evidence="2">CGMCC 1.15454</strain>
    </source>
</reference>
<dbReference type="Pfam" id="PF13530">
    <property type="entry name" value="SCP2_2"/>
    <property type="match status" value="1"/>
</dbReference>
<accession>A0A9W5U108</accession>
<evidence type="ECO:0000259" key="1">
    <source>
        <dbReference type="PROSITE" id="PS51186"/>
    </source>
</evidence>
<dbReference type="EMBL" id="BMJD01000042">
    <property type="protein sequence ID" value="GGB56231.1"/>
    <property type="molecule type" value="Genomic_DNA"/>
</dbReference>
<dbReference type="Gene3D" id="3.40.630.30">
    <property type="match status" value="2"/>
</dbReference>
<proteinExistence type="predicted"/>
<name>A0A9W5U108_9BACI</name>
<feature type="domain" description="N-acetyltransferase" evidence="1">
    <location>
        <begin position="2"/>
        <end position="143"/>
    </location>
</feature>
<dbReference type="Proteomes" id="UP000621492">
    <property type="component" value="Unassembled WGS sequence"/>
</dbReference>
<dbReference type="InterPro" id="IPR051554">
    <property type="entry name" value="Acetyltransferase_Eis"/>
</dbReference>
<dbReference type="SUPFAM" id="SSF55718">
    <property type="entry name" value="SCP-like"/>
    <property type="match status" value="1"/>
</dbReference>
<dbReference type="InterPro" id="IPR000182">
    <property type="entry name" value="GNAT_dom"/>
</dbReference>
<organism evidence="2 3">
    <name type="scientific">Lentibacillus populi</name>
    <dbReference type="NCBI Taxonomy" id="1827502"/>
    <lineage>
        <taxon>Bacteria</taxon>
        <taxon>Bacillati</taxon>
        <taxon>Bacillota</taxon>
        <taxon>Bacilli</taxon>
        <taxon>Bacillales</taxon>
        <taxon>Bacillaceae</taxon>
        <taxon>Lentibacillus</taxon>
    </lineage>
</organism>
<protein>
    <submittedName>
        <fullName evidence="2">Acetyltransferase</fullName>
    </submittedName>
</protein>
<dbReference type="PROSITE" id="PS51186">
    <property type="entry name" value="GNAT"/>
    <property type="match status" value="1"/>
</dbReference>
<dbReference type="InterPro" id="IPR016181">
    <property type="entry name" value="Acyl_CoA_acyltransferase"/>
</dbReference>
<comment type="caution">
    <text evidence="2">The sequence shown here is derived from an EMBL/GenBank/DDBJ whole genome shotgun (WGS) entry which is preliminary data.</text>
</comment>
<sequence>MKQIKTLTEADYDAVFSLSQFAFQYELSKEGLLKKQEEVKRHMIWGWMEDDRLAAKLHLIPLSCYINGNAFSMGGISAVATWPEYRRQGMVKHLLYHALTYMRENGQSLSFLHPFSFAFYRKYGWEYAFTEQHYAIPLEKLKKKWSPIEGYVRRIQPDIPLLHRIYTEYAKVYNGMLVRDEKWWKQRVLKDKQQIAVAYNGEGHPEGYLIYNVKEHVFDVTEMVYSNLNGWKQLLHFIANHDSMADKVKLTVPENDKLPLLLDEPRFEQKLDPYFMARIVDVQRFLQAYPFQQDGKLTFVIKDEFFPENSGTYQWQKTAEETNVTISRSSNTVDAVHCTIQVLTGMLLNFKRPKEYYHVGLLSGEEKTIDRLEQLIPNRQTFLTDFF</sequence>
<dbReference type="InterPro" id="IPR025559">
    <property type="entry name" value="Eis_dom"/>
</dbReference>
<dbReference type="GO" id="GO:0034069">
    <property type="term" value="F:aminoglycoside N-acetyltransferase activity"/>
    <property type="evidence" value="ECO:0007669"/>
    <property type="project" value="TreeGrafter"/>
</dbReference>
<dbReference type="PANTHER" id="PTHR37817:SF1">
    <property type="entry name" value="N-ACETYLTRANSFERASE EIS"/>
    <property type="match status" value="1"/>
</dbReference>
<dbReference type="InterPro" id="IPR041380">
    <property type="entry name" value="Acetyltransf_17"/>
</dbReference>
<dbReference type="RefSeq" id="WP_230856173.1">
    <property type="nucleotide sequence ID" value="NZ_BMJD01000042.1"/>
</dbReference>
<dbReference type="SUPFAM" id="SSF55729">
    <property type="entry name" value="Acyl-CoA N-acyltransferases (Nat)"/>
    <property type="match status" value="1"/>
</dbReference>
<dbReference type="PANTHER" id="PTHR37817">
    <property type="entry name" value="N-ACETYLTRANSFERASE EIS"/>
    <property type="match status" value="1"/>
</dbReference>
<keyword evidence="3" id="KW-1185">Reference proteome</keyword>
<dbReference type="GO" id="GO:0030649">
    <property type="term" value="P:aminoglycoside antibiotic catabolic process"/>
    <property type="evidence" value="ECO:0007669"/>
    <property type="project" value="TreeGrafter"/>
</dbReference>